<dbReference type="Proteomes" id="UP000031258">
    <property type="component" value="Unassembled WGS sequence"/>
</dbReference>
<dbReference type="RefSeq" id="WP_152606818.1">
    <property type="nucleotide sequence ID" value="NZ_JSWE01000058.1"/>
</dbReference>
<dbReference type="STRING" id="86105.NF27_CG01320"/>
<dbReference type="InterPro" id="IPR045584">
    <property type="entry name" value="Pilin-like"/>
</dbReference>
<proteinExistence type="predicted"/>
<dbReference type="AlphaFoldDB" id="A0A0C1MV09"/>
<evidence type="ECO:0000313" key="2">
    <source>
        <dbReference type="EMBL" id="KIE05952.1"/>
    </source>
</evidence>
<keyword evidence="1" id="KW-0812">Transmembrane</keyword>
<gene>
    <name evidence="2" type="ORF">NF27_CG01320</name>
</gene>
<dbReference type="Gene3D" id="3.30.700.10">
    <property type="entry name" value="Glycoprotein, Type 4 Pilin"/>
    <property type="match status" value="1"/>
</dbReference>
<evidence type="ECO:0008006" key="4">
    <source>
        <dbReference type="Google" id="ProtNLM"/>
    </source>
</evidence>
<sequence length="248" mass="27375">MKERNMEKYKKTGFSLIELAAVILIIAFLISSISIAYSMIKQASLRSIISEANTFTDAINLFEQKYRSLPGDFPYASVQWGTACDSTPSNCNGNGDGVIEYSYSSLSQNEALRAWQHLSLAGMIIGSYTGVTDLAGTTYIGVNAPMAQYNKKGWSFQNEVRYSHLEQYLEIGGPRLGFPPNDSILPTIDAYSIDNKIDDGYPRNGLVWGATIYGFPGGCYFPDTTTAPYTTDATNGSCILEFTFRKNR</sequence>
<dbReference type="EMBL" id="JSWE01000058">
    <property type="protein sequence ID" value="KIE05952.1"/>
    <property type="molecule type" value="Genomic_DNA"/>
</dbReference>
<dbReference type="SUPFAM" id="SSF54523">
    <property type="entry name" value="Pili subunits"/>
    <property type="match status" value="1"/>
</dbReference>
<accession>A0A0C1MV09</accession>
<keyword evidence="1" id="KW-0472">Membrane</keyword>
<comment type="caution">
    <text evidence="2">The sequence shown here is derived from an EMBL/GenBank/DDBJ whole genome shotgun (WGS) entry which is preliminary data.</text>
</comment>
<dbReference type="OrthoDB" id="7595401at2"/>
<dbReference type="NCBIfam" id="TIGR02532">
    <property type="entry name" value="IV_pilin_GFxxxE"/>
    <property type="match status" value="1"/>
</dbReference>
<feature type="transmembrane region" description="Helical" evidence="1">
    <location>
        <begin position="12"/>
        <end position="40"/>
    </location>
</feature>
<organism evidence="2 3">
    <name type="scientific">Candidatus Jidaibacter acanthamoebae</name>
    <dbReference type="NCBI Taxonomy" id="86105"/>
    <lineage>
        <taxon>Bacteria</taxon>
        <taxon>Pseudomonadati</taxon>
        <taxon>Pseudomonadota</taxon>
        <taxon>Alphaproteobacteria</taxon>
        <taxon>Rickettsiales</taxon>
        <taxon>Candidatus Midichloriaceae</taxon>
        <taxon>Candidatus Jidaibacter</taxon>
    </lineage>
</organism>
<keyword evidence="1" id="KW-1133">Transmembrane helix</keyword>
<protein>
    <recommendedName>
        <fullName evidence="4">Prepilin-type N-terminal cleavage/methylation domain-containing protein</fullName>
    </recommendedName>
</protein>
<evidence type="ECO:0000256" key="1">
    <source>
        <dbReference type="SAM" id="Phobius"/>
    </source>
</evidence>
<reference evidence="2 3" key="1">
    <citation type="submission" date="2014-11" db="EMBL/GenBank/DDBJ databases">
        <title>A Rickettsiales Symbiont of Amoebae With Ancient Features.</title>
        <authorList>
            <person name="Schulz F."/>
            <person name="Martijn J."/>
            <person name="Wascher F."/>
            <person name="Kostanjsek R."/>
            <person name="Ettema T.J."/>
            <person name="Horn M."/>
        </authorList>
    </citation>
    <scope>NUCLEOTIDE SEQUENCE [LARGE SCALE GENOMIC DNA]</scope>
    <source>
        <strain evidence="2 3">UWC36</strain>
    </source>
</reference>
<evidence type="ECO:0000313" key="3">
    <source>
        <dbReference type="Proteomes" id="UP000031258"/>
    </source>
</evidence>
<name>A0A0C1MV09_9RICK</name>
<dbReference type="InterPro" id="IPR012902">
    <property type="entry name" value="N_methyl_site"/>
</dbReference>
<dbReference type="PROSITE" id="PS00409">
    <property type="entry name" value="PROKAR_NTER_METHYL"/>
    <property type="match status" value="1"/>
</dbReference>
<keyword evidence="3" id="KW-1185">Reference proteome</keyword>